<dbReference type="GO" id="GO:0015667">
    <property type="term" value="F:site-specific DNA-methyltransferase (cytosine-N4-specific) activity"/>
    <property type="evidence" value="ECO:0007669"/>
    <property type="project" value="UniProtKB-EC"/>
</dbReference>
<evidence type="ECO:0000256" key="5">
    <source>
        <dbReference type="ARBA" id="ARBA00022691"/>
    </source>
</evidence>
<evidence type="ECO:0000256" key="4">
    <source>
        <dbReference type="ARBA" id="ARBA00022679"/>
    </source>
</evidence>
<dbReference type="GO" id="GO:0008170">
    <property type="term" value="F:N-methyltransferase activity"/>
    <property type="evidence" value="ECO:0007669"/>
    <property type="project" value="InterPro"/>
</dbReference>
<comment type="caution">
    <text evidence="10">The sequence shown here is derived from an EMBL/GenBank/DDBJ whole genome shotgun (WGS) entry which is preliminary data.</text>
</comment>
<evidence type="ECO:0000256" key="2">
    <source>
        <dbReference type="ARBA" id="ARBA00012185"/>
    </source>
</evidence>
<evidence type="ECO:0000256" key="7">
    <source>
        <dbReference type="ARBA" id="ARBA00023125"/>
    </source>
</evidence>
<evidence type="ECO:0000256" key="1">
    <source>
        <dbReference type="ARBA" id="ARBA00010203"/>
    </source>
</evidence>
<dbReference type="InterPro" id="IPR017985">
    <property type="entry name" value="MeTrfase_CN4_CS"/>
</dbReference>
<dbReference type="PRINTS" id="PR00508">
    <property type="entry name" value="S21N4MTFRASE"/>
</dbReference>
<proteinExistence type="inferred from homology"/>
<evidence type="ECO:0000256" key="8">
    <source>
        <dbReference type="ARBA" id="ARBA00049120"/>
    </source>
</evidence>
<evidence type="ECO:0000256" key="6">
    <source>
        <dbReference type="ARBA" id="ARBA00022747"/>
    </source>
</evidence>
<reference evidence="10" key="1">
    <citation type="journal article" date="2015" name="Nature">
        <title>Complex archaea that bridge the gap between prokaryotes and eukaryotes.</title>
        <authorList>
            <person name="Spang A."/>
            <person name="Saw J.H."/>
            <person name="Jorgensen S.L."/>
            <person name="Zaremba-Niedzwiedzka K."/>
            <person name="Martijn J."/>
            <person name="Lind A.E."/>
            <person name="van Eijk R."/>
            <person name="Schleper C."/>
            <person name="Guy L."/>
            <person name="Ettema T.J."/>
        </authorList>
    </citation>
    <scope>NUCLEOTIDE SEQUENCE</scope>
</reference>
<dbReference type="GO" id="GO:0032259">
    <property type="term" value="P:methylation"/>
    <property type="evidence" value="ECO:0007669"/>
    <property type="project" value="UniProtKB-KW"/>
</dbReference>
<evidence type="ECO:0000259" key="9">
    <source>
        <dbReference type="Pfam" id="PF01555"/>
    </source>
</evidence>
<keyword evidence="7" id="KW-0238">DNA-binding</keyword>
<evidence type="ECO:0000256" key="3">
    <source>
        <dbReference type="ARBA" id="ARBA00022603"/>
    </source>
</evidence>
<dbReference type="PROSITE" id="PS00093">
    <property type="entry name" value="N4_MTASE"/>
    <property type="match status" value="1"/>
</dbReference>
<dbReference type="Pfam" id="PF01555">
    <property type="entry name" value="N6_N4_Mtase"/>
    <property type="match status" value="1"/>
</dbReference>
<sequence>MPEIDEIIDAIGVEPYFRDDAVVIYHADCRDILPKMEKVDVCLTSPPYNARKDYACDRWDTWEEYYQFLRRVYSLVPANVQGWVMPFSMNDPETGLIRATWFECGIPWKRLRLVLRHPSVDDSKSLIAFPPRVEILCLDEWVEENGPKIWYVPHGKFAAGKPGLTVDHPASFHERMVSEFLKSYPSARTICDPFLGTGTTLRVAKNLGLTGWGIDIEERNCEIAAKRMAQGVLL</sequence>
<feature type="domain" description="DNA methylase N-4/N-6" evidence="9">
    <location>
        <begin position="162"/>
        <end position="226"/>
    </location>
</feature>
<dbReference type="InterPro" id="IPR029063">
    <property type="entry name" value="SAM-dependent_MTases_sf"/>
</dbReference>
<dbReference type="AlphaFoldDB" id="A0A0F9DT69"/>
<evidence type="ECO:0000313" key="10">
    <source>
        <dbReference type="EMBL" id="KKL65033.1"/>
    </source>
</evidence>
<comment type="similarity">
    <text evidence="1">Belongs to the N(4)/N(6)-methyltransferase family. N(4) subfamily.</text>
</comment>
<keyword evidence="6" id="KW-0680">Restriction system</keyword>
<name>A0A0F9DT69_9ZZZZ</name>
<keyword evidence="3" id="KW-0489">Methyltransferase</keyword>
<dbReference type="EMBL" id="LAZR01027663">
    <property type="protein sequence ID" value="KKL65033.1"/>
    <property type="molecule type" value="Genomic_DNA"/>
</dbReference>
<dbReference type="InterPro" id="IPR001091">
    <property type="entry name" value="RM_Methyltransferase"/>
</dbReference>
<keyword evidence="4" id="KW-0808">Transferase</keyword>
<comment type="catalytic activity">
    <reaction evidence="8">
        <text>a 2'-deoxycytidine in DNA + S-adenosyl-L-methionine = an N(4)-methyl-2'-deoxycytidine in DNA + S-adenosyl-L-homocysteine + H(+)</text>
        <dbReference type="Rhea" id="RHEA:16857"/>
        <dbReference type="Rhea" id="RHEA-COMP:11369"/>
        <dbReference type="Rhea" id="RHEA-COMP:13674"/>
        <dbReference type="ChEBI" id="CHEBI:15378"/>
        <dbReference type="ChEBI" id="CHEBI:57856"/>
        <dbReference type="ChEBI" id="CHEBI:59789"/>
        <dbReference type="ChEBI" id="CHEBI:85452"/>
        <dbReference type="ChEBI" id="CHEBI:137933"/>
        <dbReference type="EC" id="2.1.1.113"/>
    </reaction>
</comment>
<gene>
    <name evidence="10" type="ORF">LCGC14_2159060</name>
</gene>
<dbReference type="GO" id="GO:0003677">
    <property type="term" value="F:DNA binding"/>
    <property type="evidence" value="ECO:0007669"/>
    <property type="project" value="UniProtKB-KW"/>
</dbReference>
<dbReference type="Gene3D" id="3.40.50.150">
    <property type="entry name" value="Vaccinia Virus protein VP39"/>
    <property type="match status" value="2"/>
</dbReference>
<organism evidence="10">
    <name type="scientific">marine sediment metagenome</name>
    <dbReference type="NCBI Taxonomy" id="412755"/>
    <lineage>
        <taxon>unclassified sequences</taxon>
        <taxon>metagenomes</taxon>
        <taxon>ecological metagenomes</taxon>
    </lineage>
</organism>
<keyword evidence="5" id="KW-0949">S-adenosyl-L-methionine</keyword>
<dbReference type="EC" id="2.1.1.113" evidence="2"/>
<dbReference type="InterPro" id="IPR002941">
    <property type="entry name" value="DNA_methylase_N4/N6"/>
</dbReference>
<dbReference type="GO" id="GO:0009307">
    <property type="term" value="P:DNA restriction-modification system"/>
    <property type="evidence" value="ECO:0007669"/>
    <property type="project" value="UniProtKB-KW"/>
</dbReference>
<protein>
    <recommendedName>
        <fullName evidence="2">site-specific DNA-methyltransferase (cytosine-N(4)-specific)</fullName>
        <ecNumber evidence="2">2.1.1.113</ecNumber>
    </recommendedName>
</protein>
<accession>A0A0F9DT69</accession>
<dbReference type="SUPFAM" id="SSF53335">
    <property type="entry name" value="S-adenosyl-L-methionine-dependent methyltransferases"/>
    <property type="match status" value="1"/>
</dbReference>